<comment type="caution">
    <text evidence="2">The sequence shown here is derived from an EMBL/GenBank/DDBJ whole genome shotgun (WGS) entry which is preliminary data.</text>
</comment>
<dbReference type="EMBL" id="LRPY01000065">
    <property type="protein sequence ID" value="KXA23693.1"/>
    <property type="molecule type" value="Genomic_DNA"/>
</dbReference>
<dbReference type="SUPFAM" id="SSF143100">
    <property type="entry name" value="TTHA1013/TTHA0281-like"/>
    <property type="match status" value="1"/>
</dbReference>
<evidence type="ECO:0000313" key="2">
    <source>
        <dbReference type="EMBL" id="KXA23693.1"/>
    </source>
</evidence>
<feature type="transmembrane region" description="Helical" evidence="1">
    <location>
        <begin position="216"/>
        <end position="236"/>
    </location>
</feature>
<keyword evidence="1" id="KW-0812">Transmembrane</keyword>
<gene>
    <name evidence="2" type="ORF">HMPREF3221_00744</name>
</gene>
<evidence type="ECO:0008006" key="4">
    <source>
        <dbReference type="Google" id="ProtNLM"/>
    </source>
</evidence>
<evidence type="ECO:0000313" key="3">
    <source>
        <dbReference type="Proteomes" id="UP000070401"/>
    </source>
</evidence>
<protein>
    <recommendedName>
        <fullName evidence="4">HicB family protein</fullName>
    </recommendedName>
</protein>
<dbReference type="PATRIC" id="fig|851.8.peg.748"/>
<proteinExistence type="predicted"/>
<name>A0A133P577_FUSNU</name>
<dbReference type="Proteomes" id="UP000070401">
    <property type="component" value="Unassembled WGS sequence"/>
</dbReference>
<keyword evidence="3" id="KW-1185">Reference proteome</keyword>
<evidence type="ECO:0000256" key="1">
    <source>
        <dbReference type="SAM" id="Phobius"/>
    </source>
</evidence>
<keyword evidence="1" id="KW-0472">Membrane</keyword>
<accession>A0A133P577</accession>
<keyword evidence="1" id="KW-1133">Transmembrane helix</keyword>
<organism evidence="2 3">
    <name type="scientific">Fusobacterium nucleatum</name>
    <dbReference type="NCBI Taxonomy" id="851"/>
    <lineage>
        <taxon>Bacteria</taxon>
        <taxon>Fusobacteriati</taxon>
        <taxon>Fusobacteriota</taxon>
        <taxon>Fusobacteriia</taxon>
        <taxon>Fusobacteriales</taxon>
        <taxon>Fusobacteriaceae</taxon>
        <taxon>Fusobacterium</taxon>
    </lineage>
</organism>
<feature type="transmembrane region" description="Helical" evidence="1">
    <location>
        <begin position="186"/>
        <end position="204"/>
    </location>
</feature>
<sequence length="298" mass="33324">MKWRDRMATINYIAVVKQLESGKFLVSFPDFEGITTTAETEESIQDVAAGVIKTKLAELKKANIEAPEPKKIVDVSKDLKGGEFTTYVPVKESFDFKSTMTNLKDKESVKETAKEMTNKVNDFVNNVPEGKENLFAIGGGILSILNTLLLAVVTIKLPFFGNYSIGFFKGLSGIADYIKEAKNSQFILIFSGILFLAIAGFLIYSAFIKNKNFLKYSIFGNIALLIIFYIVLYVKLPSGELNKYISVSYFKILLYIISIGLAYLSYNALNKKEEIIEENVKPLGSVLEKEDNEEDKGE</sequence>
<dbReference type="STRING" id="1408287.GCA_000493815_01669"/>
<dbReference type="InterPro" id="IPR035069">
    <property type="entry name" value="TTHA1013/TTHA0281-like"/>
</dbReference>
<dbReference type="Gene3D" id="3.30.160.250">
    <property type="match status" value="1"/>
</dbReference>
<feature type="transmembrane region" description="Helical" evidence="1">
    <location>
        <begin position="248"/>
        <end position="266"/>
    </location>
</feature>
<reference evidence="3" key="1">
    <citation type="submission" date="2016-01" db="EMBL/GenBank/DDBJ databases">
        <authorList>
            <person name="Mitreva M."/>
            <person name="Pepin K.H."/>
            <person name="Mihindukulasuriya K.A."/>
            <person name="Fulton R."/>
            <person name="Fronick C."/>
            <person name="O'Laughlin M."/>
            <person name="Miner T."/>
            <person name="Herter B."/>
            <person name="Rosa B.A."/>
            <person name="Cordes M."/>
            <person name="Tomlinson C."/>
            <person name="Wollam A."/>
            <person name="Palsikar V.B."/>
            <person name="Mardis E.R."/>
            <person name="Wilson R.K."/>
        </authorList>
    </citation>
    <scope>NUCLEOTIDE SEQUENCE [LARGE SCALE GENOMIC DNA]</scope>
    <source>
        <strain evidence="3">MJR7757B</strain>
    </source>
</reference>
<feature type="transmembrane region" description="Helical" evidence="1">
    <location>
        <begin position="134"/>
        <end position="155"/>
    </location>
</feature>
<dbReference type="AlphaFoldDB" id="A0A133P577"/>